<dbReference type="HOGENOM" id="CLU_505174_0_0_11"/>
<proteinExistence type="predicted"/>
<evidence type="ECO:0008006" key="5">
    <source>
        <dbReference type="Google" id="ProtNLM"/>
    </source>
</evidence>
<gene>
    <name evidence="3" type="ordered locus">SCATT_54000</name>
</gene>
<evidence type="ECO:0000256" key="2">
    <source>
        <dbReference type="SAM" id="Phobius"/>
    </source>
</evidence>
<feature type="region of interest" description="Disordered" evidence="1">
    <location>
        <begin position="500"/>
        <end position="522"/>
    </location>
</feature>
<dbReference type="Gene3D" id="3.40.50.300">
    <property type="entry name" value="P-loop containing nucleotide triphosphate hydrolases"/>
    <property type="match status" value="1"/>
</dbReference>
<feature type="transmembrane region" description="Helical" evidence="2">
    <location>
        <begin position="69"/>
        <end position="94"/>
    </location>
</feature>
<dbReference type="PATRIC" id="fig|1003195.11.peg.6824"/>
<dbReference type="STRING" id="1003195.SCATT_54000"/>
<dbReference type="Proteomes" id="UP000007842">
    <property type="component" value="Chromosome"/>
</dbReference>
<sequence length="522" mass="56133">MARRPLPLPSILRVPPSLARGREAVRTAGEGATDVLHPLLVIGRGLRRQAGWVRGWWAQTPKDRRGPTLFMLAAGVLVVALLPYGVLLAGLGLMGSAAWSGRRRAAVPTGPSEAEEARLRALYESLVPHLSLPADPKPLYAHDGDWTRAFPSYAFEDGRLTRLTLRYPAYFTDGEPESRARIEQLLHVKAGRGREFRFDWQEEENRLTLVALPPLATDIVAQRFVTAAGEAILGFTDDADVRRTIPVVHGEGRRDAAPVVWRTGPRSPEPHLLALGRAGSGITTLLRSLALQALHHGDLVVIDGGGTGEYAFLTGRPGVLAVESGPVGALAALEWAGHETERRLLAVNRARQSGRPAPEDTRRPLWIVLDRPSALAQLSRVQGRRDPQASLEGPLRHGRAAGVTVALGDHLDAYEGLGAGLRARARARVLLGPATVEAARVVLGTAPPTTPPPRTPPGRGYARLGDGPVHRLQVPATPDPHDEETTEAHRRAVLALLPAPHPAVSMVKPPATPQRPVHDPAS</sequence>
<keyword evidence="2" id="KW-0812">Transmembrane</keyword>
<evidence type="ECO:0000313" key="4">
    <source>
        <dbReference type="Proteomes" id="UP000007842"/>
    </source>
</evidence>
<dbReference type="SUPFAM" id="SSF52540">
    <property type="entry name" value="P-loop containing nucleoside triphosphate hydrolases"/>
    <property type="match status" value="1"/>
</dbReference>
<dbReference type="InterPro" id="IPR027417">
    <property type="entry name" value="P-loop_NTPase"/>
</dbReference>
<dbReference type="SMR" id="F8JPK2"/>
<evidence type="ECO:0000256" key="1">
    <source>
        <dbReference type="SAM" id="MobiDB-lite"/>
    </source>
</evidence>
<dbReference type="KEGG" id="sct:SCAT_5401"/>
<accession>F8JPK2</accession>
<protein>
    <recommendedName>
        <fullName evidence="5">FtsK domain-containing protein</fullName>
    </recommendedName>
</protein>
<dbReference type="RefSeq" id="WP_014146103.1">
    <property type="nucleotide sequence ID" value="NC_016111.1"/>
</dbReference>
<organism evidence="3 4">
    <name type="scientific">Streptantibioticus cattleyicolor (strain ATCC 35852 / DSM 46488 / JCM 4925 / NBRC 14057 / NRRL 8057)</name>
    <name type="common">Streptomyces cattleya</name>
    <dbReference type="NCBI Taxonomy" id="1003195"/>
    <lineage>
        <taxon>Bacteria</taxon>
        <taxon>Bacillati</taxon>
        <taxon>Actinomycetota</taxon>
        <taxon>Actinomycetes</taxon>
        <taxon>Kitasatosporales</taxon>
        <taxon>Streptomycetaceae</taxon>
        <taxon>Streptantibioticus</taxon>
    </lineage>
</organism>
<feature type="region of interest" description="Disordered" evidence="1">
    <location>
        <begin position="444"/>
        <end position="465"/>
    </location>
</feature>
<accession>G8WVL4</accession>
<dbReference type="OrthoDB" id="3845669at2"/>
<keyword evidence="4" id="KW-1185">Reference proteome</keyword>
<dbReference type="KEGG" id="scy:SCATT_54000"/>
<evidence type="ECO:0000313" key="3">
    <source>
        <dbReference type="EMBL" id="AEW97771.1"/>
    </source>
</evidence>
<keyword evidence="2" id="KW-0472">Membrane</keyword>
<dbReference type="eggNOG" id="COG1674">
    <property type="taxonomic scope" value="Bacteria"/>
</dbReference>
<reference evidence="4" key="1">
    <citation type="submission" date="2011-12" db="EMBL/GenBank/DDBJ databases">
        <title>Complete genome sequence of Streptomyces cattleya strain DSM 46488.</title>
        <authorList>
            <person name="Ou H.-Y."/>
            <person name="Li P."/>
            <person name="Zhao C."/>
            <person name="O'Hagan D."/>
            <person name="Deng Z."/>
        </authorList>
    </citation>
    <scope>NUCLEOTIDE SEQUENCE [LARGE SCALE GENOMIC DNA]</scope>
    <source>
        <strain evidence="4">ATCC 35852 / DSM 46488 / JCM 4925 / NBRC 14057 / NRRL 8057</strain>
    </source>
</reference>
<dbReference type="EMBL" id="CP003219">
    <property type="protein sequence ID" value="AEW97771.1"/>
    <property type="molecule type" value="Genomic_DNA"/>
</dbReference>
<keyword evidence="2" id="KW-1133">Transmembrane helix</keyword>
<name>F8JPK2_STREN</name>
<dbReference type="AlphaFoldDB" id="F8JPK2"/>